<dbReference type="PANTHER" id="PTHR38588:SF1">
    <property type="entry name" value="BLL0334 PROTEIN"/>
    <property type="match status" value="1"/>
</dbReference>
<dbReference type="InterPro" id="IPR023393">
    <property type="entry name" value="START-like_dom_sf"/>
</dbReference>
<gene>
    <name evidence="3" type="ORF">AB6A68_00225</name>
</gene>
<organism evidence="3 4">
    <name type="scientific">Ferrimicrobium acidiphilum</name>
    <dbReference type="NCBI Taxonomy" id="121039"/>
    <lineage>
        <taxon>Bacteria</taxon>
        <taxon>Bacillati</taxon>
        <taxon>Actinomycetota</taxon>
        <taxon>Acidimicrobiia</taxon>
        <taxon>Acidimicrobiales</taxon>
        <taxon>Acidimicrobiaceae</taxon>
        <taxon>Ferrimicrobium</taxon>
    </lineage>
</organism>
<comment type="caution">
    <text evidence="3">The sequence shown here is derived from an EMBL/GenBank/DDBJ whole genome shotgun (WGS) entry which is preliminary data.</text>
</comment>
<evidence type="ECO:0000313" key="4">
    <source>
        <dbReference type="Proteomes" id="UP001560267"/>
    </source>
</evidence>
<dbReference type="PANTHER" id="PTHR38588">
    <property type="entry name" value="BLL0334 PROTEIN"/>
    <property type="match status" value="1"/>
</dbReference>
<feature type="transmembrane region" description="Helical" evidence="2">
    <location>
        <begin position="190"/>
        <end position="208"/>
    </location>
</feature>
<dbReference type="RefSeq" id="WP_298385467.1">
    <property type="nucleotide sequence ID" value="NZ_JBFSHR010000001.1"/>
</dbReference>
<sequence>MQIVNEFTVPVGVDQAWGILTDLERIAPCLPGASLSSVEGDEHKGSVKIKVGPITANYAGVARFESKDEEHHIAVLRAEGRETKGQGNASAVVTARLIPDGESTRVTVDVDLTIAGRVAQFGRGVLGEVSEKLMGEFAARLADLIGQSESGPEEKPETSQVGEDTVNASSAQFQEEPAELNAMRVLAKPIAKRLAPVAALAIVIAVLVRRRGRQRS</sequence>
<dbReference type="CDD" id="cd07823">
    <property type="entry name" value="SRPBCC_5"/>
    <property type="match status" value="1"/>
</dbReference>
<keyword evidence="2" id="KW-0812">Transmembrane</keyword>
<proteinExistence type="predicted"/>
<accession>A0ABV3XZ60</accession>
<dbReference type="InterPro" id="IPR010419">
    <property type="entry name" value="CO_DH_gsu"/>
</dbReference>
<name>A0ABV3XZ60_9ACTN</name>
<keyword evidence="2" id="KW-1133">Transmembrane helix</keyword>
<protein>
    <submittedName>
        <fullName evidence="3">SRPBCC family protein</fullName>
    </submittedName>
</protein>
<keyword evidence="2" id="KW-0472">Membrane</keyword>
<evidence type="ECO:0000256" key="1">
    <source>
        <dbReference type="SAM" id="MobiDB-lite"/>
    </source>
</evidence>
<evidence type="ECO:0000313" key="3">
    <source>
        <dbReference type="EMBL" id="MEX6428274.1"/>
    </source>
</evidence>
<reference evidence="3 4" key="1">
    <citation type="submission" date="2024-07" db="EMBL/GenBank/DDBJ databases">
        <title>Draft Genome Sequence of Ferrimicrobium acidiphilum Strain YE2023, Isolated from a Pulp of Bioleach Reactor.</title>
        <authorList>
            <person name="Elkina Y.A."/>
            <person name="Bulaeva A.G."/>
            <person name="Beletsky A.V."/>
            <person name="Mardanov A.V."/>
        </authorList>
    </citation>
    <scope>NUCLEOTIDE SEQUENCE [LARGE SCALE GENOMIC DNA]</scope>
    <source>
        <strain evidence="3 4">YE2023</strain>
    </source>
</reference>
<evidence type="ECO:0000256" key="2">
    <source>
        <dbReference type="SAM" id="Phobius"/>
    </source>
</evidence>
<dbReference type="Proteomes" id="UP001560267">
    <property type="component" value="Unassembled WGS sequence"/>
</dbReference>
<dbReference type="EMBL" id="JBFSHR010000001">
    <property type="protein sequence ID" value="MEX6428274.1"/>
    <property type="molecule type" value="Genomic_DNA"/>
</dbReference>
<dbReference type="Gene3D" id="3.30.530.20">
    <property type="match status" value="1"/>
</dbReference>
<dbReference type="SUPFAM" id="SSF55961">
    <property type="entry name" value="Bet v1-like"/>
    <property type="match status" value="1"/>
</dbReference>
<feature type="compositionally biased region" description="Polar residues" evidence="1">
    <location>
        <begin position="158"/>
        <end position="168"/>
    </location>
</feature>
<dbReference type="Pfam" id="PF06240">
    <property type="entry name" value="COXG"/>
    <property type="match status" value="1"/>
</dbReference>
<keyword evidence="4" id="KW-1185">Reference proteome</keyword>
<feature type="region of interest" description="Disordered" evidence="1">
    <location>
        <begin position="145"/>
        <end position="168"/>
    </location>
</feature>